<reference evidence="8 9" key="1">
    <citation type="journal article" date="2018" name="Environ. Microbiol.">
        <title>Novel energy conservation strategies and behaviour of Pelotomaculum schinkii driving syntrophic propionate catabolism.</title>
        <authorList>
            <person name="Hidalgo-Ahumada C.A.P."/>
            <person name="Nobu M.K."/>
            <person name="Narihiro T."/>
            <person name="Tamaki H."/>
            <person name="Liu W.T."/>
            <person name="Kamagata Y."/>
            <person name="Stams A.J.M."/>
            <person name="Imachi H."/>
            <person name="Sousa D.Z."/>
        </authorList>
    </citation>
    <scope>NUCLEOTIDE SEQUENCE [LARGE SCALE GENOMIC DNA]</scope>
    <source>
        <strain evidence="8 9">MGP</strain>
    </source>
</reference>
<evidence type="ECO:0000256" key="4">
    <source>
        <dbReference type="ARBA" id="ARBA00023004"/>
    </source>
</evidence>
<dbReference type="CDD" id="cd03064">
    <property type="entry name" value="TRX_Fd_NuoE"/>
    <property type="match status" value="1"/>
</dbReference>
<keyword evidence="2 7" id="KW-0001">2Fe-2S</keyword>
<dbReference type="FunFam" id="3.40.30.10:FF:000015">
    <property type="entry name" value="NADH-quinone oxidoreductase subunit E"/>
    <property type="match status" value="1"/>
</dbReference>
<gene>
    <name evidence="8" type="primary">hndA_2</name>
    <name evidence="8" type="ORF">Pmgp_02149</name>
</gene>
<protein>
    <submittedName>
        <fullName evidence="8">NADP-reducing hydrogenase subunit HndA</fullName>
        <ecNumber evidence="8">1.12.1.3</ecNumber>
    </submittedName>
</protein>
<evidence type="ECO:0000256" key="5">
    <source>
        <dbReference type="ARBA" id="ARBA00023014"/>
    </source>
</evidence>
<feature type="binding site" evidence="7">
    <location>
        <position position="86"/>
    </location>
    <ligand>
        <name>[2Fe-2S] cluster</name>
        <dbReference type="ChEBI" id="CHEBI:190135"/>
    </ligand>
</feature>
<dbReference type="RefSeq" id="WP_134213984.1">
    <property type="nucleotide sequence ID" value="NZ_QFFZ01000022.1"/>
</dbReference>
<evidence type="ECO:0000256" key="6">
    <source>
        <dbReference type="ARBA" id="ARBA00034078"/>
    </source>
</evidence>
<evidence type="ECO:0000256" key="7">
    <source>
        <dbReference type="PIRSR" id="PIRSR000216-1"/>
    </source>
</evidence>
<dbReference type="EMBL" id="QFFZ01000022">
    <property type="protein sequence ID" value="TEB10698.1"/>
    <property type="molecule type" value="Genomic_DNA"/>
</dbReference>
<dbReference type="PANTHER" id="PTHR43342:SF2">
    <property type="entry name" value="POTENTIAL NAD-REDUCING HYDROGENASE SUBUNIT"/>
    <property type="match status" value="1"/>
</dbReference>
<dbReference type="GO" id="GO:0051537">
    <property type="term" value="F:2 iron, 2 sulfur cluster binding"/>
    <property type="evidence" value="ECO:0007669"/>
    <property type="project" value="UniProtKB-KW"/>
</dbReference>
<dbReference type="InterPro" id="IPR041921">
    <property type="entry name" value="NuoE_N"/>
</dbReference>
<comment type="similarity">
    <text evidence="1">Belongs to the complex I 24 kDa subunit family.</text>
</comment>
<dbReference type="InterPro" id="IPR036249">
    <property type="entry name" value="Thioredoxin-like_sf"/>
</dbReference>
<evidence type="ECO:0000313" key="9">
    <source>
        <dbReference type="Proteomes" id="UP000297597"/>
    </source>
</evidence>
<feature type="binding site" evidence="7">
    <location>
        <position position="127"/>
    </location>
    <ligand>
        <name>[2Fe-2S] cluster</name>
        <dbReference type="ChEBI" id="CHEBI:190135"/>
    </ligand>
</feature>
<dbReference type="EC" id="1.12.1.3" evidence="8"/>
<dbReference type="InterPro" id="IPR028431">
    <property type="entry name" value="NADP_DH_HndA-like"/>
</dbReference>
<dbReference type="PIRSF" id="PIRSF000216">
    <property type="entry name" value="NADH_DH_24kDa"/>
    <property type="match status" value="1"/>
</dbReference>
<sequence>MVACNCGCDDELTKQLDKIIDPYRGNPGGLIQVLTKAQNLVGYLPKWVQIQIAEGLGVSLQEVFGVITFYAFFSLIPRGRHKISVCAGTACYVKGTKMVLKTLRELLDIKPGQTTPDSRFTLEQVRCIGACGLAPAMIIDGKDVHGRLEPEIIPGVLEQYA</sequence>
<dbReference type="AlphaFoldDB" id="A0A4Y7RNX8"/>
<proteinExistence type="inferred from homology"/>
<dbReference type="GO" id="GO:0050583">
    <property type="term" value="F:hydrogen dehydrogenase (NADP+) activity"/>
    <property type="evidence" value="ECO:0007669"/>
    <property type="project" value="UniProtKB-EC"/>
</dbReference>
<dbReference type="InterPro" id="IPR002023">
    <property type="entry name" value="NuoE-like"/>
</dbReference>
<evidence type="ECO:0000313" key="8">
    <source>
        <dbReference type="EMBL" id="TEB10698.1"/>
    </source>
</evidence>
<dbReference type="SUPFAM" id="SSF52833">
    <property type="entry name" value="Thioredoxin-like"/>
    <property type="match status" value="1"/>
</dbReference>
<dbReference type="InterPro" id="IPR042128">
    <property type="entry name" value="NuoE_dom"/>
</dbReference>
<comment type="caution">
    <text evidence="8">The sequence shown here is derived from an EMBL/GenBank/DDBJ whole genome shotgun (WGS) entry which is preliminary data.</text>
</comment>
<dbReference type="Gene3D" id="1.10.10.1590">
    <property type="entry name" value="NADH-quinone oxidoreductase subunit E"/>
    <property type="match status" value="1"/>
</dbReference>
<evidence type="ECO:0000256" key="1">
    <source>
        <dbReference type="ARBA" id="ARBA00010643"/>
    </source>
</evidence>
<keyword evidence="8" id="KW-0560">Oxidoreductase</keyword>
<dbReference type="Gene3D" id="3.40.30.10">
    <property type="entry name" value="Glutaredoxin"/>
    <property type="match status" value="1"/>
</dbReference>
<dbReference type="GO" id="GO:0046872">
    <property type="term" value="F:metal ion binding"/>
    <property type="evidence" value="ECO:0007669"/>
    <property type="project" value="UniProtKB-KW"/>
</dbReference>
<accession>A0A4Y7RNX8</accession>
<dbReference type="Pfam" id="PF01257">
    <property type="entry name" value="2Fe-2S_thioredx"/>
    <property type="match status" value="1"/>
</dbReference>
<keyword evidence="4 7" id="KW-0408">Iron</keyword>
<comment type="cofactor">
    <cofactor evidence="7">
        <name>[2Fe-2S] cluster</name>
        <dbReference type="ChEBI" id="CHEBI:190135"/>
    </cofactor>
    <text evidence="7">Binds 1 [2Fe-2S] cluster.</text>
</comment>
<name>A0A4Y7RNX8_9FIRM</name>
<keyword evidence="9" id="KW-1185">Reference proteome</keyword>
<keyword evidence="5 7" id="KW-0411">Iron-sulfur</keyword>
<keyword evidence="3 7" id="KW-0479">Metal-binding</keyword>
<organism evidence="8 9">
    <name type="scientific">Pelotomaculum propionicicum</name>
    <dbReference type="NCBI Taxonomy" id="258475"/>
    <lineage>
        <taxon>Bacteria</taxon>
        <taxon>Bacillati</taxon>
        <taxon>Bacillota</taxon>
        <taxon>Clostridia</taxon>
        <taxon>Eubacteriales</taxon>
        <taxon>Desulfotomaculaceae</taxon>
        <taxon>Pelotomaculum</taxon>
    </lineage>
</organism>
<dbReference type="Proteomes" id="UP000297597">
    <property type="component" value="Unassembled WGS sequence"/>
</dbReference>
<feature type="binding site" evidence="7">
    <location>
        <position position="91"/>
    </location>
    <ligand>
        <name>[2Fe-2S] cluster</name>
        <dbReference type="ChEBI" id="CHEBI:190135"/>
    </ligand>
</feature>
<dbReference type="PANTHER" id="PTHR43342">
    <property type="entry name" value="NADH-QUINONE OXIDOREDUCTASE, E SUBUNIT"/>
    <property type="match status" value="1"/>
</dbReference>
<evidence type="ECO:0000256" key="2">
    <source>
        <dbReference type="ARBA" id="ARBA00022714"/>
    </source>
</evidence>
<feature type="binding site" evidence="7">
    <location>
        <position position="131"/>
    </location>
    <ligand>
        <name>[2Fe-2S] cluster</name>
        <dbReference type="ChEBI" id="CHEBI:190135"/>
    </ligand>
</feature>
<dbReference type="OrthoDB" id="9807941at2"/>
<comment type="cofactor">
    <cofactor evidence="6">
        <name>[2Fe-2S] cluster</name>
        <dbReference type="ChEBI" id="CHEBI:190135"/>
    </cofactor>
</comment>
<evidence type="ECO:0000256" key="3">
    <source>
        <dbReference type="ARBA" id="ARBA00022723"/>
    </source>
</evidence>